<evidence type="ECO:0000313" key="2">
    <source>
        <dbReference type="EMBL" id="EWY35695.1"/>
    </source>
</evidence>
<dbReference type="InterPro" id="IPR052020">
    <property type="entry name" value="Cyclic_di-GMP/3'3'-cGAMP_PDE"/>
</dbReference>
<dbReference type="Gene3D" id="1.10.3210.10">
    <property type="entry name" value="Hypothetical protein af1432"/>
    <property type="match status" value="1"/>
</dbReference>
<dbReference type="PANTHER" id="PTHR45228">
    <property type="entry name" value="CYCLIC DI-GMP PHOSPHODIESTERASE TM_0186-RELATED"/>
    <property type="match status" value="1"/>
</dbReference>
<dbReference type="SUPFAM" id="SSF109604">
    <property type="entry name" value="HD-domain/PDEase-like"/>
    <property type="match status" value="1"/>
</dbReference>
<proteinExistence type="predicted"/>
<comment type="caution">
    <text evidence="2">The sequence shown here is derived from an EMBL/GenBank/DDBJ whole genome shotgun (WGS) entry which is preliminary data.</text>
</comment>
<dbReference type="GO" id="GO:0008081">
    <property type="term" value="F:phosphoric diester hydrolase activity"/>
    <property type="evidence" value="ECO:0007669"/>
    <property type="project" value="UniProtKB-ARBA"/>
</dbReference>
<name>W9GPA3_9PROT</name>
<evidence type="ECO:0000313" key="3">
    <source>
        <dbReference type="Proteomes" id="UP000019486"/>
    </source>
</evidence>
<dbReference type="Pfam" id="PF13487">
    <property type="entry name" value="HD_5"/>
    <property type="match status" value="1"/>
</dbReference>
<reference evidence="2 3" key="1">
    <citation type="submission" date="2013-08" db="EMBL/GenBank/DDBJ databases">
        <title>The genome sequence of Skermanella stibiiresistens.</title>
        <authorList>
            <person name="Zhu W."/>
            <person name="Wang G."/>
        </authorList>
    </citation>
    <scope>NUCLEOTIDE SEQUENCE [LARGE SCALE GENOMIC DNA]</scope>
    <source>
        <strain evidence="2 3">SB22</strain>
    </source>
</reference>
<accession>W9GPA3</accession>
<protein>
    <recommendedName>
        <fullName evidence="1">HD-GYP domain-containing protein</fullName>
    </recommendedName>
</protein>
<dbReference type="PROSITE" id="PS51832">
    <property type="entry name" value="HD_GYP"/>
    <property type="match status" value="1"/>
</dbReference>
<dbReference type="Proteomes" id="UP000019486">
    <property type="component" value="Unassembled WGS sequence"/>
</dbReference>
<dbReference type="AlphaFoldDB" id="W9GPA3"/>
<dbReference type="InterPro" id="IPR003607">
    <property type="entry name" value="HD/PDEase_dom"/>
</dbReference>
<sequence length="139" mass="15094">MPATLITDPDLPCLGIPRAVALFGEDVDGVGAYNHEVGDLVAVMCGLLGFGALETERWREAAALHDLGKLWITPGILLKRGPLDVAERGTMRDHVVLGYARLRHHDRLAAEMALYHHENHDGTGYPFGLAGEHIPVSAR</sequence>
<keyword evidence="3" id="KW-1185">Reference proteome</keyword>
<dbReference type="RefSeq" id="WP_157619786.1">
    <property type="nucleotide sequence ID" value="NZ_AVFL01000081.1"/>
</dbReference>
<dbReference type="STRING" id="1385369.N825_37465"/>
<dbReference type="OrthoDB" id="9176789at2"/>
<evidence type="ECO:0000259" key="1">
    <source>
        <dbReference type="PROSITE" id="PS51832"/>
    </source>
</evidence>
<dbReference type="CDD" id="cd00077">
    <property type="entry name" value="HDc"/>
    <property type="match status" value="1"/>
</dbReference>
<dbReference type="EMBL" id="AVFL01000081">
    <property type="protein sequence ID" value="EWY35695.1"/>
    <property type="molecule type" value="Genomic_DNA"/>
</dbReference>
<organism evidence="2 3">
    <name type="scientific">Skermanella stibiiresistens SB22</name>
    <dbReference type="NCBI Taxonomy" id="1385369"/>
    <lineage>
        <taxon>Bacteria</taxon>
        <taxon>Pseudomonadati</taxon>
        <taxon>Pseudomonadota</taxon>
        <taxon>Alphaproteobacteria</taxon>
        <taxon>Rhodospirillales</taxon>
        <taxon>Azospirillaceae</taxon>
        <taxon>Skermanella</taxon>
    </lineage>
</organism>
<gene>
    <name evidence="2" type="ORF">N825_37465</name>
</gene>
<dbReference type="InterPro" id="IPR037522">
    <property type="entry name" value="HD_GYP_dom"/>
</dbReference>
<feature type="domain" description="HD-GYP" evidence="1">
    <location>
        <begin position="8"/>
        <end position="139"/>
    </location>
</feature>
<feature type="non-terminal residue" evidence="2">
    <location>
        <position position="139"/>
    </location>
</feature>